<keyword evidence="1" id="KW-0833">Ubl conjugation pathway</keyword>
<dbReference type="Pfam" id="PF12937">
    <property type="entry name" value="F-box-like"/>
    <property type="match status" value="1"/>
</dbReference>
<dbReference type="PANTHER" id="PTHR12125:SF12">
    <property type="entry name" value="F-BOX ONLY PROTEIN 6"/>
    <property type="match status" value="1"/>
</dbReference>
<dbReference type="GeneID" id="103354959"/>
<dbReference type="GO" id="GO:0005737">
    <property type="term" value="C:cytoplasm"/>
    <property type="evidence" value="ECO:0007669"/>
    <property type="project" value="TreeGrafter"/>
</dbReference>
<dbReference type="FunFam" id="2.60.120.260:FF:000012">
    <property type="entry name" value="F-box only protein 2"/>
    <property type="match status" value="1"/>
</dbReference>
<dbReference type="InterPro" id="IPR007397">
    <property type="entry name" value="F-box-assoc_dom"/>
</dbReference>
<dbReference type="InterPro" id="IPR008979">
    <property type="entry name" value="Galactose-bd-like_sf"/>
</dbReference>
<feature type="region of interest" description="Disordered" evidence="2">
    <location>
        <begin position="1"/>
        <end position="22"/>
    </location>
</feature>
<evidence type="ECO:0000256" key="1">
    <source>
        <dbReference type="ARBA" id="ARBA00022786"/>
    </source>
</evidence>
<dbReference type="PANTHER" id="PTHR12125">
    <property type="entry name" value="F-BOX ONLY PROTEIN 6-LIKE PROTEIN"/>
    <property type="match status" value="1"/>
</dbReference>
<feature type="domain" description="FBA" evidence="3">
    <location>
        <begin position="91"/>
        <end position="265"/>
    </location>
</feature>
<dbReference type="STRING" id="144197.ENSSPAP00000022398"/>
<dbReference type="GO" id="GO:0006516">
    <property type="term" value="P:glycoprotein catabolic process"/>
    <property type="evidence" value="ECO:0007669"/>
    <property type="project" value="TreeGrafter"/>
</dbReference>
<dbReference type="FunFam" id="1.20.1280.50:FF:000002">
    <property type="entry name" value="F-box only protein 44"/>
    <property type="match status" value="1"/>
</dbReference>
<reference evidence="6" key="2">
    <citation type="submission" date="2025-04" db="UniProtKB">
        <authorList>
            <consortium name="RefSeq"/>
        </authorList>
    </citation>
    <scope>IDENTIFICATION</scope>
</reference>
<dbReference type="Proteomes" id="UP000694891">
    <property type="component" value="Unplaced"/>
</dbReference>
<dbReference type="InterPro" id="IPR039752">
    <property type="entry name" value="F-box_only"/>
</dbReference>
<dbReference type="SUPFAM" id="SSF81383">
    <property type="entry name" value="F-box domain"/>
    <property type="match status" value="1"/>
</dbReference>
<reference evidence="4" key="1">
    <citation type="submission" date="2023-09" db="UniProtKB">
        <authorList>
            <consortium name="Ensembl"/>
        </authorList>
    </citation>
    <scope>IDENTIFICATION</scope>
</reference>
<dbReference type="GO" id="GO:0019005">
    <property type="term" value="C:SCF ubiquitin ligase complex"/>
    <property type="evidence" value="ECO:0007669"/>
    <property type="project" value="TreeGrafter"/>
</dbReference>
<organism evidence="4">
    <name type="scientific">Stegastes partitus</name>
    <name type="common">bicolor damselfish</name>
    <dbReference type="NCBI Taxonomy" id="144197"/>
    <lineage>
        <taxon>Eukaryota</taxon>
        <taxon>Metazoa</taxon>
        <taxon>Chordata</taxon>
        <taxon>Craniata</taxon>
        <taxon>Vertebrata</taxon>
        <taxon>Euteleostomi</taxon>
        <taxon>Actinopterygii</taxon>
        <taxon>Neopterygii</taxon>
        <taxon>Teleostei</taxon>
        <taxon>Neoteleostei</taxon>
        <taxon>Acanthomorphata</taxon>
        <taxon>Ovalentaria</taxon>
        <taxon>Pomacentridae</taxon>
        <taxon>Stegastes</taxon>
    </lineage>
</organism>
<dbReference type="OrthoDB" id="1107553at2759"/>
<dbReference type="PROSITE" id="PS51114">
    <property type="entry name" value="FBA"/>
    <property type="match status" value="1"/>
</dbReference>
<dbReference type="Gene3D" id="2.60.120.260">
    <property type="entry name" value="Galactose-binding domain-like"/>
    <property type="match status" value="1"/>
</dbReference>
<dbReference type="GeneTree" id="ENSGT00940000159408"/>
<dbReference type="SMART" id="SM00256">
    <property type="entry name" value="FBOX"/>
    <property type="match status" value="1"/>
</dbReference>
<sequence>MKRKAMDKSHSSDHDRERPTRRTAQEPLFSAYILEEIFLKLPPQQVVVLCRVVCHQWKEVADSESFWRQRCRREGYHPSCASKIPSDWRKFYFLCIERRNLLRNPRGEQGLNGWRILKNGGDRWAVHGIRKSLPDDSIQSNFVTSFGMCTKMQLIDLENEGYSSSFMDDFQPDIRIYEWYTRCPDCSCMYNISVELLNERKQLIQKFAPDTVYPEVDEWKQMTHIFQNYGPGVRYIRFTHGGKDTRFWKGWYGIRLTESCVEICPAKDT</sequence>
<evidence type="ECO:0000313" key="5">
    <source>
        <dbReference type="Proteomes" id="UP000694891"/>
    </source>
</evidence>
<evidence type="ECO:0000313" key="4">
    <source>
        <dbReference type="Ensembl" id="ENSSPAP00000022398.1"/>
    </source>
</evidence>
<proteinExistence type="predicted"/>
<dbReference type="Gene3D" id="1.20.1280.50">
    <property type="match status" value="1"/>
</dbReference>
<dbReference type="Pfam" id="PF04300">
    <property type="entry name" value="FBA"/>
    <property type="match status" value="1"/>
</dbReference>
<evidence type="ECO:0000259" key="3">
    <source>
        <dbReference type="PROSITE" id="PS51114"/>
    </source>
</evidence>
<evidence type="ECO:0000313" key="6">
    <source>
        <dbReference type="RefSeq" id="XP_008276804.1"/>
    </source>
</evidence>
<dbReference type="GO" id="GO:0036503">
    <property type="term" value="P:ERAD pathway"/>
    <property type="evidence" value="ECO:0007669"/>
    <property type="project" value="TreeGrafter"/>
</dbReference>
<dbReference type="SUPFAM" id="SSF49785">
    <property type="entry name" value="Galactose-binding domain-like"/>
    <property type="match status" value="1"/>
</dbReference>
<dbReference type="GO" id="GO:0061630">
    <property type="term" value="F:ubiquitin protein ligase activity"/>
    <property type="evidence" value="ECO:0007669"/>
    <property type="project" value="TreeGrafter"/>
</dbReference>
<dbReference type="SMART" id="SM01198">
    <property type="entry name" value="FBA"/>
    <property type="match status" value="1"/>
</dbReference>
<name>A0A3B5ALN1_9TELE</name>
<keyword evidence="5" id="KW-1185">Reference proteome</keyword>
<dbReference type="RefSeq" id="XP_008276804.1">
    <property type="nucleotide sequence ID" value="XM_008278582.1"/>
</dbReference>
<dbReference type="Ensembl" id="ENSSPAT00000022752.1">
    <property type="protein sequence ID" value="ENSSPAP00000022398.1"/>
    <property type="gene ID" value="ENSSPAG00000016924.1"/>
</dbReference>
<dbReference type="GO" id="GO:0031146">
    <property type="term" value="P:SCF-dependent proteasomal ubiquitin-dependent protein catabolic process"/>
    <property type="evidence" value="ECO:0007669"/>
    <property type="project" value="TreeGrafter"/>
</dbReference>
<dbReference type="AlphaFoldDB" id="A0A3B5ALN1"/>
<protein>
    <submittedName>
        <fullName evidence="4 6">F-box only protein 44-like</fullName>
    </submittedName>
</protein>
<dbReference type="InterPro" id="IPR036047">
    <property type="entry name" value="F-box-like_dom_sf"/>
</dbReference>
<accession>A0A3B5ALN1</accession>
<gene>
    <name evidence="6" type="primary">LOC103354959</name>
</gene>
<evidence type="ECO:0000256" key="2">
    <source>
        <dbReference type="SAM" id="MobiDB-lite"/>
    </source>
</evidence>
<dbReference type="InterPro" id="IPR001810">
    <property type="entry name" value="F-box_dom"/>
</dbReference>